<name>A0A3S4F7N9_9PEZI</name>
<evidence type="ECO:0000259" key="9">
    <source>
        <dbReference type="Pfam" id="PF01979"/>
    </source>
</evidence>
<dbReference type="CDD" id="cd00854">
    <property type="entry name" value="NagA"/>
    <property type="match status" value="1"/>
</dbReference>
<evidence type="ECO:0000256" key="2">
    <source>
        <dbReference type="ARBA" id="ARBA00011899"/>
    </source>
</evidence>
<dbReference type="InterPro" id="IPR011059">
    <property type="entry name" value="Metal-dep_hydrolase_composite"/>
</dbReference>
<keyword evidence="5" id="KW-0378">Hydrolase</keyword>
<proteinExistence type="inferred from homology"/>
<gene>
    <name evidence="10" type="ORF">TT172_LOCUS9338</name>
</gene>
<keyword evidence="6" id="KW-0119">Carbohydrate metabolism</keyword>
<dbReference type="Proteomes" id="UP000289323">
    <property type="component" value="Unassembled WGS sequence"/>
</dbReference>
<dbReference type="PANTHER" id="PTHR11113:SF14">
    <property type="entry name" value="N-ACETYLGLUCOSAMINE-6-PHOSPHATE DEACETYLASE"/>
    <property type="match status" value="1"/>
</dbReference>
<evidence type="ECO:0000256" key="8">
    <source>
        <dbReference type="SAM" id="MobiDB-lite"/>
    </source>
</evidence>
<dbReference type="Pfam" id="PF01979">
    <property type="entry name" value="Amidohydro_1"/>
    <property type="match status" value="1"/>
</dbReference>
<evidence type="ECO:0000256" key="7">
    <source>
        <dbReference type="ARBA" id="ARBA00047647"/>
    </source>
</evidence>
<dbReference type="InterPro" id="IPR032466">
    <property type="entry name" value="Metal_Hydrolase"/>
</dbReference>
<evidence type="ECO:0000256" key="3">
    <source>
        <dbReference type="ARBA" id="ARBA00018029"/>
    </source>
</evidence>
<dbReference type="SUPFAM" id="SSF51338">
    <property type="entry name" value="Composite domain of metallo-dependent hydrolases"/>
    <property type="match status" value="1"/>
</dbReference>
<accession>A0A3S4F7N9</accession>
<dbReference type="SUPFAM" id="SSF51556">
    <property type="entry name" value="Metallo-dependent hydrolases"/>
    <property type="match status" value="1"/>
</dbReference>
<dbReference type="Gene3D" id="3.20.20.140">
    <property type="entry name" value="Metal-dependent hydrolases"/>
    <property type="match status" value="1"/>
</dbReference>
<dbReference type="InterPro" id="IPR003764">
    <property type="entry name" value="GlcNAc_6-P_deAcase"/>
</dbReference>
<feature type="region of interest" description="Disordered" evidence="8">
    <location>
        <begin position="191"/>
        <end position="210"/>
    </location>
</feature>
<sequence length="476" mass="50903">MPSRIRSASPRHNGITKLTNCRLLRGDELVWDDVWVSSVTGTIIRSQSAFYDELIMPDEVVDLGGRIVSPGFIECQLNGAYGFNFSTDADDMAQYAKQLRDLNKKLAQTGVTSYIPTVTSQASQLYKKVLPYLGPSGASRRAHDGAESLGAHVEGPFLNPSKNGVHNPSILRVASSFSDLEDMYGAANITPSSFSSSASEPPDSASSSGSIPVKMITAAPELGAMTSLIPALAARGIIVSIGHSEATYEEASAAVSAGATMITHLFNAMRPLHHRNPGIFGVLGVPEPQQQPPQSQQPQQHRRRPYFGLIADGIHLHPATVKIAWHAHPAGLILVTDAMHMVGLPDGRYPWTNGEGEHFIVKRGNVLELEGTGGTIAGSSTTLIECVNNFLHWTGASIPQALRTVTATPAAMLGVQTRKGCLDAGADADLVVLSERQVLREGEKDGAGEAAGMARTELVVDEVWKFGVRIFERGRA</sequence>
<evidence type="ECO:0000256" key="1">
    <source>
        <dbReference type="ARBA" id="ARBA00010716"/>
    </source>
</evidence>
<dbReference type="EMBL" id="OUUZ01000018">
    <property type="protein sequence ID" value="SPQ26919.1"/>
    <property type="molecule type" value="Genomic_DNA"/>
</dbReference>
<evidence type="ECO:0000256" key="6">
    <source>
        <dbReference type="ARBA" id="ARBA00023277"/>
    </source>
</evidence>
<dbReference type="InterPro" id="IPR006680">
    <property type="entry name" value="Amidohydro-rel"/>
</dbReference>
<dbReference type="GO" id="GO:0006046">
    <property type="term" value="P:N-acetylglucosamine catabolic process"/>
    <property type="evidence" value="ECO:0007669"/>
    <property type="project" value="TreeGrafter"/>
</dbReference>
<evidence type="ECO:0000256" key="4">
    <source>
        <dbReference type="ARBA" id="ARBA00022723"/>
    </source>
</evidence>
<comment type="catalytic activity">
    <reaction evidence="7">
        <text>N-acetyl-D-glucosamine 6-phosphate + H2O = D-glucosamine 6-phosphate + acetate</text>
        <dbReference type="Rhea" id="RHEA:22936"/>
        <dbReference type="ChEBI" id="CHEBI:15377"/>
        <dbReference type="ChEBI" id="CHEBI:30089"/>
        <dbReference type="ChEBI" id="CHEBI:57513"/>
        <dbReference type="ChEBI" id="CHEBI:58725"/>
        <dbReference type="EC" id="3.5.1.25"/>
    </reaction>
</comment>
<dbReference type="GO" id="GO:0008448">
    <property type="term" value="F:N-acetylglucosamine-6-phosphate deacetylase activity"/>
    <property type="evidence" value="ECO:0007669"/>
    <property type="project" value="UniProtKB-EC"/>
</dbReference>
<comment type="similarity">
    <text evidence="1">Belongs to the metallo-dependent hydrolases superfamily. NagA family.</text>
</comment>
<dbReference type="FunFam" id="3.20.20.140:FF:000065">
    <property type="entry name" value="N-acetylglucosamine-6-phosphate deacetylase"/>
    <property type="match status" value="1"/>
</dbReference>
<feature type="domain" description="Amidohydrolase-related" evidence="9">
    <location>
        <begin position="67"/>
        <end position="433"/>
    </location>
</feature>
<protein>
    <recommendedName>
        <fullName evidence="3">N-acetylglucosamine-6-phosphate deacetylase</fullName>
        <ecNumber evidence="2">3.5.1.25</ecNumber>
    </recommendedName>
</protein>
<evidence type="ECO:0000313" key="11">
    <source>
        <dbReference type="Proteomes" id="UP000289323"/>
    </source>
</evidence>
<dbReference type="EC" id="3.5.1.25" evidence="2"/>
<reference evidence="10 11" key="1">
    <citation type="submission" date="2018-04" db="EMBL/GenBank/DDBJ databases">
        <authorList>
            <person name="Huttner S."/>
            <person name="Dainat J."/>
        </authorList>
    </citation>
    <scope>NUCLEOTIDE SEQUENCE [LARGE SCALE GENOMIC DNA]</scope>
</reference>
<organism evidence="10 11">
    <name type="scientific">Thermothielavioides terrestris</name>
    <dbReference type="NCBI Taxonomy" id="2587410"/>
    <lineage>
        <taxon>Eukaryota</taxon>
        <taxon>Fungi</taxon>
        <taxon>Dikarya</taxon>
        <taxon>Ascomycota</taxon>
        <taxon>Pezizomycotina</taxon>
        <taxon>Sordariomycetes</taxon>
        <taxon>Sordariomycetidae</taxon>
        <taxon>Sordariales</taxon>
        <taxon>Chaetomiaceae</taxon>
        <taxon>Thermothielavioides</taxon>
    </lineage>
</organism>
<keyword evidence="4" id="KW-0479">Metal-binding</keyword>
<dbReference type="PANTHER" id="PTHR11113">
    <property type="entry name" value="N-ACETYLGLUCOSAMINE-6-PHOSPHATE DEACETYLASE"/>
    <property type="match status" value="1"/>
</dbReference>
<dbReference type="GO" id="GO:0046872">
    <property type="term" value="F:metal ion binding"/>
    <property type="evidence" value="ECO:0007669"/>
    <property type="project" value="UniProtKB-KW"/>
</dbReference>
<dbReference type="AlphaFoldDB" id="A0A3S4F7N9"/>
<evidence type="ECO:0000313" key="10">
    <source>
        <dbReference type="EMBL" id="SPQ26919.1"/>
    </source>
</evidence>
<evidence type="ECO:0000256" key="5">
    <source>
        <dbReference type="ARBA" id="ARBA00022801"/>
    </source>
</evidence>